<protein>
    <recommendedName>
        <fullName evidence="4">Outer membrane protein beta-barrel domain-containing protein</fullName>
    </recommendedName>
</protein>
<organism evidence="2 3">
    <name type="scientific">Dyadobacter arcticus</name>
    <dbReference type="NCBI Taxonomy" id="1078754"/>
    <lineage>
        <taxon>Bacteria</taxon>
        <taxon>Pseudomonadati</taxon>
        <taxon>Bacteroidota</taxon>
        <taxon>Cytophagia</taxon>
        <taxon>Cytophagales</taxon>
        <taxon>Spirosomataceae</taxon>
        <taxon>Dyadobacter</taxon>
    </lineage>
</organism>
<dbReference type="RefSeq" id="WP_167274666.1">
    <property type="nucleotide sequence ID" value="NZ_JAASQJ010000004.1"/>
</dbReference>
<gene>
    <name evidence="2" type="ORF">FHS68_004417</name>
</gene>
<comment type="caution">
    <text evidence="2">The sequence shown here is derived from an EMBL/GenBank/DDBJ whole genome shotgun (WGS) entry which is preliminary data.</text>
</comment>
<evidence type="ECO:0000256" key="1">
    <source>
        <dbReference type="SAM" id="SignalP"/>
    </source>
</evidence>
<name>A0ABX0UTW2_9BACT</name>
<proteinExistence type="predicted"/>
<evidence type="ECO:0000313" key="3">
    <source>
        <dbReference type="Proteomes" id="UP001179181"/>
    </source>
</evidence>
<keyword evidence="3" id="KW-1185">Reference proteome</keyword>
<accession>A0ABX0UTW2</accession>
<keyword evidence="1" id="KW-0732">Signal</keyword>
<reference evidence="2 3" key="1">
    <citation type="submission" date="2020-03" db="EMBL/GenBank/DDBJ databases">
        <title>Genomic Encyclopedia of Type Strains, Phase IV (KMG-IV): sequencing the most valuable type-strain genomes for metagenomic binning, comparative biology and taxonomic classification.</title>
        <authorList>
            <person name="Goeker M."/>
        </authorList>
    </citation>
    <scope>NUCLEOTIDE SEQUENCE [LARGE SCALE GENOMIC DNA]</scope>
    <source>
        <strain evidence="2 3">DSM 102865</strain>
    </source>
</reference>
<evidence type="ECO:0000313" key="2">
    <source>
        <dbReference type="EMBL" id="NIJ55230.1"/>
    </source>
</evidence>
<sequence>MRKFFTILVVASLCLVTSVEAQHAPFWEFGVLAEYGQDRYQKSYAPEIFYEGSITNFSSKCSWCAGFYLERSLNPHWSVIGQVFYAQRKVQPQTFYFPSQTAAQWYWSEVHHRGVADAGLRWYLNPQSKICFFAEGKLGANVFISAVQHEQTFGRIVHSNVFGFQRTAPIASCSLGFKWSRLTVSAEYRDDLLVSKRDDKRTGISSRGVFGKVAFTLIRKDS</sequence>
<feature type="signal peptide" evidence="1">
    <location>
        <begin position="1"/>
        <end position="21"/>
    </location>
</feature>
<evidence type="ECO:0008006" key="4">
    <source>
        <dbReference type="Google" id="ProtNLM"/>
    </source>
</evidence>
<dbReference type="Proteomes" id="UP001179181">
    <property type="component" value="Unassembled WGS sequence"/>
</dbReference>
<feature type="chain" id="PRO_5047229457" description="Outer membrane protein beta-barrel domain-containing protein" evidence="1">
    <location>
        <begin position="22"/>
        <end position="222"/>
    </location>
</feature>
<dbReference type="EMBL" id="JAASQJ010000004">
    <property type="protein sequence ID" value="NIJ55230.1"/>
    <property type="molecule type" value="Genomic_DNA"/>
</dbReference>